<protein>
    <submittedName>
        <fullName evidence="3">Uncharacterized protein</fullName>
    </submittedName>
</protein>
<name>A0A4R5VIB2_9BACI</name>
<gene>
    <name evidence="3" type="ORF">E2K98_27715</name>
    <name evidence="2" type="ORF">RCG21_30355</name>
</gene>
<proteinExistence type="predicted"/>
<dbReference type="RefSeq" id="WP_133339906.1">
    <property type="nucleotide sequence ID" value="NZ_JAVGVR010000001.1"/>
</dbReference>
<organism evidence="3 4">
    <name type="scientific">Bacillus salipaludis</name>
    <dbReference type="NCBI Taxonomy" id="2547811"/>
    <lineage>
        <taxon>Bacteria</taxon>
        <taxon>Bacillati</taxon>
        <taxon>Bacillota</taxon>
        <taxon>Bacilli</taxon>
        <taxon>Bacillales</taxon>
        <taxon>Bacillaceae</taxon>
        <taxon>Bacillus</taxon>
    </lineage>
</organism>
<dbReference type="EMBL" id="JAVGVR010000001">
    <property type="protein sequence ID" value="MDQ6600555.1"/>
    <property type="molecule type" value="Genomic_DNA"/>
</dbReference>
<sequence>MLVIATYENSIFIELAITELKQNGLSHEKIFAAPLDKRAGKRQLFDTIHRADGLSLFDGAAILGTCFMLLGSIYGFILKWGPIIWGIIGAIFGLLLGFLLKLLIVKKGKGGSKNISSEIVLMIRCEEDQWKTVEKILWENGALGLTKLDKN</sequence>
<reference evidence="3 4" key="1">
    <citation type="submission" date="2019-03" db="EMBL/GenBank/DDBJ databases">
        <title>Bacillus niacini sp. nov. a Nicotinate-Metabolizing Mesophile Isolated from Soil.</title>
        <authorList>
            <person name="Zhang G."/>
        </authorList>
    </citation>
    <scope>NUCLEOTIDE SEQUENCE [LARGE SCALE GENOMIC DNA]</scope>
    <source>
        <strain evidence="3 4">WN066</strain>
    </source>
</reference>
<evidence type="ECO:0000256" key="1">
    <source>
        <dbReference type="SAM" id="Phobius"/>
    </source>
</evidence>
<dbReference type="Proteomes" id="UP001178888">
    <property type="component" value="Unassembled WGS sequence"/>
</dbReference>
<keyword evidence="1" id="KW-0812">Transmembrane</keyword>
<dbReference type="Proteomes" id="UP000295132">
    <property type="component" value="Unassembled WGS sequence"/>
</dbReference>
<reference evidence="2" key="2">
    <citation type="submission" date="2023-08" db="EMBL/GenBank/DDBJ databases">
        <title>Nitrogen cycling bacteria in agricultural field soils.</title>
        <authorList>
            <person name="Jang J."/>
        </authorList>
    </citation>
    <scope>NUCLEOTIDE SEQUENCE</scope>
    <source>
        <strain evidence="2">PS3-36</strain>
    </source>
</reference>
<evidence type="ECO:0000313" key="2">
    <source>
        <dbReference type="EMBL" id="MDQ6600555.1"/>
    </source>
</evidence>
<keyword evidence="1" id="KW-1133">Transmembrane helix</keyword>
<keyword evidence="1" id="KW-0472">Membrane</keyword>
<feature type="transmembrane region" description="Helical" evidence="1">
    <location>
        <begin position="83"/>
        <end position="104"/>
    </location>
</feature>
<evidence type="ECO:0000313" key="3">
    <source>
        <dbReference type="EMBL" id="TDK55959.1"/>
    </source>
</evidence>
<accession>A0A4R5VIB2</accession>
<feature type="transmembrane region" description="Helical" evidence="1">
    <location>
        <begin position="56"/>
        <end position="77"/>
    </location>
</feature>
<dbReference type="EMBL" id="SMYO01000028">
    <property type="protein sequence ID" value="TDK55959.1"/>
    <property type="molecule type" value="Genomic_DNA"/>
</dbReference>
<evidence type="ECO:0000313" key="4">
    <source>
        <dbReference type="Proteomes" id="UP000295132"/>
    </source>
</evidence>
<comment type="caution">
    <text evidence="3">The sequence shown here is derived from an EMBL/GenBank/DDBJ whole genome shotgun (WGS) entry which is preliminary data.</text>
</comment>
<keyword evidence="5" id="KW-1185">Reference proteome</keyword>
<dbReference type="AlphaFoldDB" id="A0A4R5VIB2"/>
<evidence type="ECO:0000313" key="5">
    <source>
        <dbReference type="Proteomes" id="UP001178888"/>
    </source>
</evidence>